<evidence type="ECO:0000313" key="1">
    <source>
        <dbReference type="EMBL" id="CAG9786378.1"/>
    </source>
</evidence>
<dbReference type="AlphaFoldDB" id="A0A9N9WDI8"/>
<reference evidence="1" key="2">
    <citation type="submission" date="2022-10" db="EMBL/GenBank/DDBJ databases">
        <authorList>
            <consortium name="ENA_rothamsted_submissions"/>
            <consortium name="culmorum"/>
            <person name="King R."/>
        </authorList>
    </citation>
    <scope>NUCLEOTIDE SEQUENCE</scope>
</reference>
<accession>A0A9N9WDI8</accession>
<dbReference type="OrthoDB" id="10493596at2759"/>
<name>A0A9N9WDI8_9NEOP</name>
<dbReference type="EMBL" id="OU893346">
    <property type="protein sequence ID" value="CAG9786378.1"/>
    <property type="molecule type" value="Genomic_DNA"/>
</dbReference>
<evidence type="ECO:0000313" key="2">
    <source>
        <dbReference type="Proteomes" id="UP001153714"/>
    </source>
</evidence>
<organism evidence="1 2">
    <name type="scientific">Diatraea saccharalis</name>
    <name type="common">sugarcane borer</name>
    <dbReference type="NCBI Taxonomy" id="40085"/>
    <lineage>
        <taxon>Eukaryota</taxon>
        <taxon>Metazoa</taxon>
        <taxon>Ecdysozoa</taxon>
        <taxon>Arthropoda</taxon>
        <taxon>Hexapoda</taxon>
        <taxon>Insecta</taxon>
        <taxon>Pterygota</taxon>
        <taxon>Neoptera</taxon>
        <taxon>Endopterygota</taxon>
        <taxon>Lepidoptera</taxon>
        <taxon>Glossata</taxon>
        <taxon>Ditrysia</taxon>
        <taxon>Pyraloidea</taxon>
        <taxon>Crambidae</taxon>
        <taxon>Crambinae</taxon>
        <taxon>Diatraea</taxon>
    </lineage>
</organism>
<sequence length="90" mass="9941">MANEFYKYISVYRVAQWRSGLAPRPVIVVVKQLPQGSVTGWVTKKLLSRATPCFGRHVKPLVPAAFAVVNTLQSALSPRGGLWSILLNHP</sequence>
<proteinExistence type="predicted"/>
<dbReference type="Proteomes" id="UP001153714">
    <property type="component" value="Chromosome 15"/>
</dbReference>
<keyword evidence="2" id="KW-1185">Reference proteome</keyword>
<gene>
    <name evidence="1" type="ORF">DIATSA_LOCUS4332</name>
</gene>
<reference evidence="1" key="1">
    <citation type="submission" date="2021-12" db="EMBL/GenBank/DDBJ databases">
        <authorList>
            <person name="King R."/>
        </authorList>
    </citation>
    <scope>NUCLEOTIDE SEQUENCE</scope>
</reference>
<protein>
    <submittedName>
        <fullName evidence="1">Uncharacterized protein</fullName>
    </submittedName>
</protein>